<keyword evidence="2" id="KW-1185">Reference proteome</keyword>
<dbReference type="SUPFAM" id="SSF55729">
    <property type="entry name" value="Acyl-CoA N-acyltransferases (Nat)"/>
    <property type="match status" value="1"/>
</dbReference>
<dbReference type="PANTHER" id="PTHR47017:SF1">
    <property type="entry name" value="ACYL-COA"/>
    <property type="match status" value="1"/>
</dbReference>
<dbReference type="Gene3D" id="3.40.630.30">
    <property type="match status" value="1"/>
</dbReference>
<organism evidence="1 2">
    <name type="scientific">Pseudogulbenkiania subflava DSM 22618</name>
    <dbReference type="NCBI Taxonomy" id="1123014"/>
    <lineage>
        <taxon>Bacteria</taxon>
        <taxon>Pseudomonadati</taxon>
        <taxon>Pseudomonadota</taxon>
        <taxon>Betaproteobacteria</taxon>
        <taxon>Neisseriales</taxon>
        <taxon>Chromobacteriaceae</taxon>
        <taxon>Pseudogulbenkiania</taxon>
    </lineage>
</organism>
<dbReference type="RefSeq" id="WP_085277223.1">
    <property type="nucleotide sequence ID" value="NZ_FXAG01000019.1"/>
</dbReference>
<name>A0A1Y6C277_9NEIS</name>
<dbReference type="Pfam" id="PF04339">
    <property type="entry name" value="FemAB_like"/>
    <property type="match status" value="1"/>
</dbReference>
<dbReference type="AlphaFoldDB" id="A0A1Y6C277"/>
<dbReference type="InterPro" id="IPR016181">
    <property type="entry name" value="Acyl_CoA_acyltransferase"/>
</dbReference>
<dbReference type="PANTHER" id="PTHR47017">
    <property type="entry name" value="ACYL-COA"/>
    <property type="match status" value="1"/>
</dbReference>
<dbReference type="InterPro" id="IPR007434">
    <property type="entry name" value="FemAB-like"/>
</dbReference>
<accession>A0A1Y6C277</accession>
<gene>
    <name evidence="1" type="ORF">SAMN02745746_03098</name>
</gene>
<evidence type="ECO:0000313" key="2">
    <source>
        <dbReference type="Proteomes" id="UP000192920"/>
    </source>
</evidence>
<protein>
    <submittedName>
        <fullName evidence="1">Uncharacterized protein</fullName>
    </submittedName>
</protein>
<reference evidence="2" key="1">
    <citation type="submission" date="2017-04" db="EMBL/GenBank/DDBJ databases">
        <authorList>
            <person name="Varghese N."/>
            <person name="Submissions S."/>
        </authorList>
    </citation>
    <scope>NUCLEOTIDE SEQUENCE [LARGE SCALE GENOMIC DNA]</scope>
    <source>
        <strain evidence="2">DSM 22618</strain>
    </source>
</reference>
<dbReference type="Proteomes" id="UP000192920">
    <property type="component" value="Unassembled WGS sequence"/>
</dbReference>
<sequence length="375" mass="42542">MTIASLNGLSGLPASQWDALCADDQPFLAHGWLAALEQSGAVSRETGWQPHHLVYRDGEQLMAAAPAYLKTHSYGEYVFDWAWAEAYQRAGLAYYPKLLLAIPFTPVGGQRFLGVPEARASLVAELPHQVRELGLSSAHVLYPAPDDMALLAEAGWLERHGVQFHWRNRGYRDFDDFLDALSRDKRKKIRQERRRVAEQGVEIAVKEGGEISDDDWAFFHACYCQTYREHRSTPYLNLAFFRVIGERLAEHLVLFLACLDGEPVAASLCLKDGRQLYGRYWGALEEVSCLHFELCYYQGIAYCIRHGLAMFEGGAQGEHKLARGFEPVRTCSAHWLADSPFRSAIWRWLEQEKRAISAYLGELELHIAYKKACQS</sequence>
<dbReference type="EMBL" id="FXAG01000019">
    <property type="protein sequence ID" value="SMF41598.1"/>
    <property type="molecule type" value="Genomic_DNA"/>
</dbReference>
<dbReference type="STRING" id="1123014.SAMN02745746_03098"/>
<evidence type="ECO:0000313" key="1">
    <source>
        <dbReference type="EMBL" id="SMF41598.1"/>
    </source>
</evidence>
<proteinExistence type="predicted"/>